<reference evidence="5" key="1">
    <citation type="submission" date="2018-05" db="EMBL/GenBank/DDBJ databases">
        <authorList>
            <person name="Lanie J.A."/>
            <person name="Ng W.-L."/>
            <person name="Kazmierczak K.M."/>
            <person name="Andrzejewski T.M."/>
            <person name="Davidsen T.M."/>
            <person name="Wayne K.J."/>
            <person name="Tettelin H."/>
            <person name="Glass J.I."/>
            <person name="Rusch D."/>
            <person name="Podicherti R."/>
            <person name="Tsui H.-C.T."/>
            <person name="Winkler M.E."/>
        </authorList>
    </citation>
    <scope>NUCLEOTIDE SEQUENCE</scope>
</reference>
<dbReference type="InterPro" id="IPR051157">
    <property type="entry name" value="PDH/Transketolase"/>
</dbReference>
<evidence type="ECO:0000256" key="2">
    <source>
        <dbReference type="ARBA" id="ARBA00007131"/>
    </source>
</evidence>
<evidence type="ECO:0000256" key="3">
    <source>
        <dbReference type="ARBA" id="ARBA00023052"/>
    </source>
</evidence>
<dbReference type="SUPFAM" id="SSF52518">
    <property type="entry name" value="Thiamin diphosphate-binding fold (THDP-binding)"/>
    <property type="match status" value="1"/>
</dbReference>
<dbReference type="InterPro" id="IPR005475">
    <property type="entry name" value="Transketolase-like_Pyr-bd"/>
</dbReference>
<dbReference type="AlphaFoldDB" id="A0A381SEN2"/>
<evidence type="ECO:0000256" key="1">
    <source>
        <dbReference type="ARBA" id="ARBA00001964"/>
    </source>
</evidence>
<dbReference type="Pfam" id="PF02780">
    <property type="entry name" value="Transketolase_C"/>
    <property type="match status" value="1"/>
</dbReference>
<dbReference type="SUPFAM" id="SSF52922">
    <property type="entry name" value="TK C-terminal domain-like"/>
    <property type="match status" value="1"/>
</dbReference>
<sequence length="315" mass="33835">MIKDGATRDGYGIALVELGHSDSNVVVLDSGVSDSTRTIKFGQEFPERFFNMGISEGDMVCTAAGLARTGKVAFATSFSCFLLGRTMDQILVSVAYSNSNVKLAGTHTGLAVGEDGPSAQMIVDLAYTRAMPNMTVIQPADFEEAVQATKALSKHFGPAYLRLGRPKLKGIYDSSYKFEIGKASIVKQGSDVVVFATGGLVQESLIASDILQQESISTTIVNISTLKPLDETLIINETKRHNAVIVAEDHNVIGGLNDAVCRTLTKHQISVPFKSIAVRDQFAETGSGPELYEKYGLSANHVIKAIKDLLTLKKV</sequence>
<dbReference type="PANTHER" id="PTHR43825">
    <property type="entry name" value="PYRUVATE DEHYDROGENASE E1 COMPONENT"/>
    <property type="match status" value="1"/>
</dbReference>
<dbReference type="SMART" id="SM00861">
    <property type="entry name" value="Transket_pyr"/>
    <property type="match status" value="1"/>
</dbReference>
<dbReference type="Gene3D" id="3.40.50.970">
    <property type="match status" value="1"/>
</dbReference>
<dbReference type="InterPro" id="IPR029061">
    <property type="entry name" value="THDP-binding"/>
</dbReference>
<comment type="similarity">
    <text evidence="2">Belongs to the transketolase family.</text>
</comment>
<proteinExistence type="inferred from homology"/>
<feature type="domain" description="Transketolase-like pyrimidine-binding" evidence="4">
    <location>
        <begin position="5"/>
        <end position="171"/>
    </location>
</feature>
<dbReference type="Gene3D" id="3.40.50.920">
    <property type="match status" value="1"/>
</dbReference>
<name>A0A381SEN2_9ZZZZ</name>
<dbReference type="FunFam" id="3.40.50.970:FF:000129">
    <property type="entry name" value="Transketolase"/>
    <property type="match status" value="1"/>
</dbReference>
<dbReference type="PANTHER" id="PTHR43825:SF1">
    <property type="entry name" value="TRANSKETOLASE-LIKE PYRIMIDINE-BINDING DOMAIN-CONTAINING PROTEIN"/>
    <property type="match status" value="1"/>
</dbReference>
<organism evidence="5">
    <name type="scientific">marine metagenome</name>
    <dbReference type="NCBI Taxonomy" id="408172"/>
    <lineage>
        <taxon>unclassified sequences</taxon>
        <taxon>metagenomes</taxon>
        <taxon>ecological metagenomes</taxon>
    </lineage>
</organism>
<comment type="cofactor">
    <cofactor evidence="1">
        <name>thiamine diphosphate</name>
        <dbReference type="ChEBI" id="CHEBI:58937"/>
    </cofactor>
</comment>
<gene>
    <name evidence="5" type="ORF">METZ01_LOCUS52467</name>
</gene>
<protein>
    <recommendedName>
        <fullName evidence="4">Transketolase-like pyrimidine-binding domain-containing protein</fullName>
    </recommendedName>
</protein>
<dbReference type="InterPro" id="IPR033248">
    <property type="entry name" value="Transketolase_C"/>
</dbReference>
<keyword evidence="3" id="KW-0786">Thiamine pyrophosphate</keyword>
<evidence type="ECO:0000313" key="5">
    <source>
        <dbReference type="EMBL" id="SUZ99613.1"/>
    </source>
</evidence>
<dbReference type="Pfam" id="PF02779">
    <property type="entry name" value="Transket_pyr"/>
    <property type="match status" value="1"/>
</dbReference>
<dbReference type="EMBL" id="UINC01002721">
    <property type="protein sequence ID" value="SUZ99613.1"/>
    <property type="molecule type" value="Genomic_DNA"/>
</dbReference>
<dbReference type="InterPro" id="IPR009014">
    <property type="entry name" value="Transketo_C/PFOR_II"/>
</dbReference>
<evidence type="ECO:0000259" key="4">
    <source>
        <dbReference type="SMART" id="SM00861"/>
    </source>
</evidence>
<dbReference type="CDD" id="cd07033">
    <property type="entry name" value="TPP_PYR_DXS_TK_like"/>
    <property type="match status" value="1"/>
</dbReference>
<accession>A0A381SEN2</accession>